<dbReference type="Pfam" id="PF13966">
    <property type="entry name" value="zf-RVT"/>
    <property type="match status" value="1"/>
</dbReference>
<name>A0A803PCJ5_CANSA</name>
<evidence type="ECO:0000313" key="3">
    <source>
        <dbReference type="Proteomes" id="UP000596661"/>
    </source>
</evidence>
<dbReference type="InterPro" id="IPR026960">
    <property type="entry name" value="RVT-Znf"/>
</dbReference>
<dbReference type="EMBL" id="UZAU01000384">
    <property type="status" value="NOT_ANNOTATED_CDS"/>
    <property type="molecule type" value="Genomic_DNA"/>
</dbReference>
<protein>
    <recommendedName>
        <fullName evidence="1">Reverse transcriptase zinc-binding domain-containing protein</fullName>
    </recommendedName>
</protein>
<evidence type="ECO:0000313" key="2">
    <source>
        <dbReference type="EnsemblPlants" id="cds.evm.model.04.1302"/>
    </source>
</evidence>
<dbReference type="PANTHER" id="PTHR33116:SF84">
    <property type="entry name" value="RNA-DIRECTED DNA POLYMERASE"/>
    <property type="match status" value="1"/>
</dbReference>
<accession>A0A803PCJ5</accession>
<reference evidence="2" key="1">
    <citation type="submission" date="2018-11" db="EMBL/GenBank/DDBJ databases">
        <authorList>
            <person name="Grassa J C."/>
        </authorList>
    </citation>
    <scope>NUCLEOTIDE SEQUENCE [LARGE SCALE GENOMIC DNA]</scope>
</reference>
<feature type="domain" description="Reverse transcriptase zinc-binding" evidence="1">
    <location>
        <begin position="101"/>
        <end position="179"/>
    </location>
</feature>
<dbReference type="Proteomes" id="UP000596661">
    <property type="component" value="Chromosome 4"/>
</dbReference>
<dbReference type="Gramene" id="evm.model.04.1302">
    <property type="protein sequence ID" value="cds.evm.model.04.1302"/>
    <property type="gene ID" value="evm.TU.04.1302"/>
</dbReference>
<dbReference type="PANTHER" id="PTHR33116">
    <property type="entry name" value="REVERSE TRANSCRIPTASE ZINC-BINDING DOMAIN-CONTAINING PROTEIN-RELATED-RELATED"/>
    <property type="match status" value="1"/>
</dbReference>
<evidence type="ECO:0000259" key="1">
    <source>
        <dbReference type="Pfam" id="PF13966"/>
    </source>
</evidence>
<reference evidence="2" key="2">
    <citation type="submission" date="2021-03" db="UniProtKB">
        <authorList>
            <consortium name="EnsemblPlants"/>
        </authorList>
    </citation>
    <scope>IDENTIFICATION</scope>
</reference>
<keyword evidence="3" id="KW-1185">Reference proteome</keyword>
<organism evidence="2 3">
    <name type="scientific">Cannabis sativa</name>
    <name type="common">Hemp</name>
    <name type="synonym">Marijuana</name>
    <dbReference type="NCBI Taxonomy" id="3483"/>
    <lineage>
        <taxon>Eukaryota</taxon>
        <taxon>Viridiplantae</taxon>
        <taxon>Streptophyta</taxon>
        <taxon>Embryophyta</taxon>
        <taxon>Tracheophyta</taxon>
        <taxon>Spermatophyta</taxon>
        <taxon>Magnoliopsida</taxon>
        <taxon>eudicotyledons</taxon>
        <taxon>Gunneridae</taxon>
        <taxon>Pentapetalae</taxon>
        <taxon>rosids</taxon>
        <taxon>fabids</taxon>
        <taxon>Rosales</taxon>
        <taxon>Cannabaceae</taxon>
        <taxon>Cannabis</taxon>
    </lineage>
</organism>
<proteinExistence type="predicted"/>
<sequence>MVLPKRTIRGIEAICQAYLWKGNQVSQGSGPIAWDHVCQPKVAGGIGLKRIAKWNIAAMTKYVWAIANKDDNLWIKLIHCVYIKGEDWWTYQAPPQASCISNGYKSLCPAQSKVNWSHEIWNRLNIPRHSFCLWITIQDKLKTRERLFKYNIIGEDHCLFCLDHPETTEHLFFSCPFSTICLSQVKAWLGWRVETTDLSRLCRWLDRAKMSRFRKAVITAAVAALVYHVWTNRNDLLWNSRRIAQDVVVHAIKEDLKNRVLCNWPKKHKPADADWFVLL</sequence>
<dbReference type="EnsemblPlants" id="evm.model.04.1302">
    <property type="protein sequence ID" value="cds.evm.model.04.1302"/>
    <property type="gene ID" value="evm.TU.04.1302"/>
</dbReference>
<dbReference type="AlphaFoldDB" id="A0A803PCJ5"/>